<name>A0ABT3GF38_9BACT</name>
<evidence type="ECO:0008006" key="4">
    <source>
        <dbReference type="Google" id="ProtNLM"/>
    </source>
</evidence>
<evidence type="ECO:0000313" key="3">
    <source>
        <dbReference type="Proteomes" id="UP001320876"/>
    </source>
</evidence>
<feature type="signal peptide" evidence="1">
    <location>
        <begin position="1"/>
        <end position="22"/>
    </location>
</feature>
<proteinExistence type="predicted"/>
<organism evidence="2 3">
    <name type="scientific">Luteolibacter arcticus</name>
    <dbReference type="NCBI Taxonomy" id="1581411"/>
    <lineage>
        <taxon>Bacteria</taxon>
        <taxon>Pseudomonadati</taxon>
        <taxon>Verrucomicrobiota</taxon>
        <taxon>Verrucomicrobiia</taxon>
        <taxon>Verrucomicrobiales</taxon>
        <taxon>Verrucomicrobiaceae</taxon>
        <taxon>Luteolibacter</taxon>
    </lineage>
</organism>
<evidence type="ECO:0000313" key="2">
    <source>
        <dbReference type="EMBL" id="MCW1922071.1"/>
    </source>
</evidence>
<gene>
    <name evidence="2" type="ORF">OKA05_05870</name>
</gene>
<dbReference type="EMBL" id="JAPDDT010000002">
    <property type="protein sequence ID" value="MCW1922071.1"/>
    <property type="molecule type" value="Genomic_DNA"/>
</dbReference>
<keyword evidence="1" id="KW-0732">Signal</keyword>
<evidence type="ECO:0000256" key="1">
    <source>
        <dbReference type="SAM" id="SignalP"/>
    </source>
</evidence>
<comment type="caution">
    <text evidence="2">The sequence shown here is derived from an EMBL/GenBank/DDBJ whole genome shotgun (WGS) entry which is preliminary data.</text>
</comment>
<reference evidence="2 3" key="1">
    <citation type="submission" date="2022-10" db="EMBL/GenBank/DDBJ databases">
        <title>Luteolibacter arcticus strain CCTCC AB 2014275, whole genome shotgun sequencing project.</title>
        <authorList>
            <person name="Zhao G."/>
            <person name="Shen L."/>
        </authorList>
    </citation>
    <scope>NUCLEOTIDE SEQUENCE [LARGE SCALE GENOMIC DNA]</scope>
    <source>
        <strain evidence="2 3">CCTCC AB 2014275</strain>
    </source>
</reference>
<protein>
    <recommendedName>
        <fullName evidence="4">PEP-CTERM protein-sorting domain-containing protein</fullName>
    </recommendedName>
</protein>
<sequence>MIKKTTLLLIAGLCAGTTSSHAAYVLINGSFEDTSLPFPNGWTPGGTITDPGGAGFANGTADAFMDAGESITQDFSGGVTTATAENYNFQLDFAFRSSSLSTTSDQRFRLRDHNNTGEMISLGFETAATGGGTALSYFNGSSWITAIDAAFSLSTTYYFRVNGYNFDQAGRDYTVGYSTDGINFTTGANITGFHGTTFGADFETVRFESGGSQMRIDAVSIVPEPSAALLGGLGLLALLRRRRS</sequence>
<keyword evidence="3" id="KW-1185">Reference proteome</keyword>
<feature type="chain" id="PRO_5047215563" description="PEP-CTERM protein-sorting domain-containing protein" evidence="1">
    <location>
        <begin position="23"/>
        <end position="244"/>
    </location>
</feature>
<dbReference type="Proteomes" id="UP001320876">
    <property type="component" value="Unassembled WGS sequence"/>
</dbReference>
<dbReference type="RefSeq" id="WP_264486181.1">
    <property type="nucleotide sequence ID" value="NZ_JAPDDT010000002.1"/>
</dbReference>
<accession>A0ABT3GF38</accession>